<protein>
    <recommendedName>
        <fullName evidence="3">Mediator of RNA polymerase II transcription subunit 13</fullName>
    </recommendedName>
</protein>
<feature type="region of interest" description="Disordered" evidence="8">
    <location>
        <begin position="1580"/>
        <end position="1615"/>
    </location>
</feature>
<feature type="region of interest" description="Disordered" evidence="8">
    <location>
        <begin position="500"/>
        <end position="524"/>
    </location>
</feature>
<keyword evidence="4" id="KW-0678">Repressor</keyword>
<evidence type="ECO:0000256" key="6">
    <source>
        <dbReference type="ARBA" id="ARBA00023163"/>
    </source>
</evidence>
<evidence type="ECO:0000256" key="5">
    <source>
        <dbReference type="ARBA" id="ARBA00023015"/>
    </source>
</evidence>
<evidence type="ECO:0000256" key="4">
    <source>
        <dbReference type="ARBA" id="ARBA00022491"/>
    </source>
</evidence>
<evidence type="ECO:0000256" key="7">
    <source>
        <dbReference type="ARBA" id="ARBA00023242"/>
    </source>
</evidence>
<comment type="subcellular location">
    <subcellularLocation>
        <location evidence="1">Nucleus</location>
    </subcellularLocation>
</comment>
<feature type="compositionally biased region" description="Polar residues" evidence="8">
    <location>
        <begin position="510"/>
        <end position="521"/>
    </location>
</feature>
<keyword evidence="7" id="KW-0539">Nucleus</keyword>
<keyword evidence="5" id="KW-0805">Transcription regulation</keyword>
<reference evidence="9 10" key="1">
    <citation type="submission" date="2021-02" db="EMBL/GenBank/DDBJ databases">
        <title>Variation within the Batrachochytrium salamandrivorans European outbreak.</title>
        <authorList>
            <person name="Kelly M."/>
            <person name="Pasmans F."/>
            <person name="Shea T.P."/>
            <person name="Munoz J.F."/>
            <person name="Carranza S."/>
            <person name="Cuomo C.A."/>
            <person name="Martel A."/>
        </authorList>
    </citation>
    <scope>NUCLEOTIDE SEQUENCE [LARGE SCALE GENOMIC DNA]</scope>
    <source>
        <strain evidence="9 10">AMFP18/2</strain>
    </source>
</reference>
<feature type="region of interest" description="Disordered" evidence="8">
    <location>
        <begin position="749"/>
        <end position="773"/>
    </location>
</feature>
<dbReference type="Proteomes" id="UP001648503">
    <property type="component" value="Unassembled WGS sequence"/>
</dbReference>
<feature type="region of interest" description="Disordered" evidence="8">
    <location>
        <begin position="45"/>
        <end position="65"/>
    </location>
</feature>
<evidence type="ECO:0000256" key="2">
    <source>
        <dbReference type="ARBA" id="ARBA00009354"/>
    </source>
</evidence>
<comment type="similarity">
    <text evidence="2">Belongs to the Mediator complex subunit 13 family.</text>
</comment>
<evidence type="ECO:0000313" key="10">
    <source>
        <dbReference type="Proteomes" id="UP001648503"/>
    </source>
</evidence>
<comment type="caution">
    <text evidence="9">The sequence shown here is derived from an EMBL/GenBank/DDBJ whole genome shotgun (WGS) entry which is preliminary data.</text>
</comment>
<feature type="compositionally biased region" description="Basic and acidic residues" evidence="8">
    <location>
        <begin position="751"/>
        <end position="761"/>
    </location>
</feature>
<accession>A0ABQ8FLW4</accession>
<sequence length="2002" mass="218859">MEDSDLANILVVNNANRIEYVVLRQYPVKPSRCLYKPAGPWVASSSTPSPLSDPTAANNENNKNNINIINNNSSVNDTSPLHSWPTLQLTRMSHFRSSLLFKELERALDHGFAAMWLRKDRSRLTLDDLLDDAVVDMCDCELWIFSWSVRCPASSYIPESSLVHESTRGEFTSMDIYDTAGSATNNSTQEYALFLEGMQNLFERKLGYTRLGCYLLRDTTACDWPTRGIHAFRLFIYLAYGKLVIQPVQSIIQLEQLSFTWLRKHIEVTKEITVFVAPYGIRATIIPANCAHSGRVLLREGDTPTIQITFMDAYRTGVDVSMQSIFVPSNIPGVRMANQGSYEGNADSDELLDKVVDCDGNFGESRGQFRVLDSTLANLGELDNIYDALDAAGGETETPPATHASDGSSAVAGSLALPANSLGLTAVQEKDAFLKAEESNHLAFPEPPPKQQLVLISPVPKPENYMDLDMSMNGLGDMGGLTDLTLGGGVTDEDFDFFETKKPSAAPTPRATTSFATPGWTSSEMTSSSSTYSGAMAAAGSFTSADLPSMSGTHSGSISAHGGVDLSGSALISSPAPALTPRASAHHNVFSPYAPFTTPRNDPMSPMYPTAHSVAAIPVGAESSPYASAMLHSVSPTESSGMVFGSPQFLHGDAATPHFAQSSPPGNVGMHMPVSPATHAAALTVLSPPGRPGLSAADRFVSMVSDPSSVDECTSDRDVNHNFASGAFEVDANLVQGFHSSYCENDSNIIDGKESDGHGDDNDNDNSNGMGELEKSPVVMSDAWLPFRIVFDLVFGHSGNSTDGSIKTSTKVVASGGWANPSSNCVLDVAAAVSDSANVTHSRYGNLHAKWCYIPKNRRIVKQQSSKKRQPGEIQTRFGMRRRHVAPTSAVVKLVQRTLELHGRDFHATASPFAASGGASANASGMDPVVAHCRRPIWRIGDFYNFTVLMPIETGAFVSQYEALWHTASGSDGLGDVQTVRSKFHPATTCVWCSGRSIPNDECECCMNVQSVHSGKLVGALAMCLPVPKFPSALFDLVRTILATGCGENDLLTVQKSDLVGPLSLLEYHDLQETDKSVAIYGGFQVRKKKRTSEPIVSVMPIPNIVFRHDGALLTANILSYRFWTKLRLEPYSGLKRLAYIALYAVSHDSSYSSTNTPEEGVIPDAADLENDVDTIQLRSNVCSWLLNFQQEWAVHRFGEINPLMDTADESVIPVHISNGEEFYQNLPTVLNLFSASLTEPVCKRVLEFLNDVSSPYLVPNTHNQLHSLPSNLSTYCTHLCLFVFIPPAFLRSSLLTDATPENYDRHVHLSAAVCNNLANLVSERTGANYSDIHARIVFKAVVAVHNCIYPPLVEHNDCHDVYNQCQWVLPPPAPDNGRDRPDVKSGNALRHGCIPAPTVVLDDKRVGKQAFLVLPSRNSSSVGSKHNTHLDPSCDEAGAKVSWTTNERLLIEPTRVAYVVYETCDEDSQYNRLIMRWSDHRGELSGAVLLLADDLESRADLFRRLIDVAQSSLGYGGFLFRLVVCKMGDIHRVEMQDWMRAISAWTEDASTKSVDTFETDGPSDVLPQGSNTEPAIAEQHSKLPHTRLGNGDTLETPIELDESSDTTETPKASEKPVPSYIISITIACLSTWGAIQCSRPLGAAPFGPLIQSSDDIWSEDTVSCTVFALPHHRPPLPTSSWSSTGPPPYLPLASGWLLKGTQSVRLSLMWHARCGSRSNSCYADTVVLDRWEMTNTPSPSGSSSSGYLAPLATHVTIVRDILKQLYALNCLYGCIPSTGQGDKCMVSRVESYKYLGVLIDSKLDHSAWLKQKRSALEHTISALHPVLTNHQLTVNYRSRIFSAVVMGKAYYGLELVGGNKSHLAPLQTTINKGIRLFTGARLSTAIGPLLVETGIGSLLTRSLVSRVRLLERSVTKRTPINVISSGTDNDVFTLNVQGQLVRSQRWFWSRRTKPLYRNRYWLTPQVRPKTVKQRHSFALMETLRTCGDSASLQKYVTRQFL</sequence>
<dbReference type="InterPro" id="IPR051139">
    <property type="entry name" value="Mediator_complx_sub13"/>
</dbReference>
<evidence type="ECO:0000256" key="1">
    <source>
        <dbReference type="ARBA" id="ARBA00004123"/>
    </source>
</evidence>
<feature type="region of interest" description="Disordered" evidence="8">
    <location>
        <begin position="1553"/>
        <end position="1572"/>
    </location>
</feature>
<organism evidence="9 10">
    <name type="scientific">Batrachochytrium salamandrivorans</name>
    <dbReference type="NCBI Taxonomy" id="1357716"/>
    <lineage>
        <taxon>Eukaryota</taxon>
        <taxon>Fungi</taxon>
        <taxon>Fungi incertae sedis</taxon>
        <taxon>Chytridiomycota</taxon>
        <taxon>Chytridiomycota incertae sedis</taxon>
        <taxon>Chytridiomycetes</taxon>
        <taxon>Rhizophydiales</taxon>
        <taxon>Rhizophydiales incertae sedis</taxon>
        <taxon>Batrachochytrium</taxon>
    </lineage>
</organism>
<proteinExistence type="inferred from homology"/>
<dbReference type="PANTHER" id="PTHR48249:SF3">
    <property type="entry name" value="MEDIATOR OF RNA POLYMERASE II TRANSCRIPTION SUBUNIT 13"/>
    <property type="match status" value="1"/>
</dbReference>
<evidence type="ECO:0000256" key="8">
    <source>
        <dbReference type="SAM" id="MobiDB-lite"/>
    </source>
</evidence>
<name>A0ABQ8FLW4_9FUNG</name>
<dbReference type="PANTHER" id="PTHR48249">
    <property type="entry name" value="MEDIATOR OF RNA POLYMERASE II TRANSCRIPTION SUBUNIT 13"/>
    <property type="match status" value="1"/>
</dbReference>
<keyword evidence="10" id="KW-1185">Reference proteome</keyword>
<evidence type="ECO:0000313" key="9">
    <source>
        <dbReference type="EMBL" id="KAH6600521.1"/>
    </source>
</evidence>
<dbReference type="EMBL" id="JAFCIX010000031">
    <property type="protein sequence ID" value="KAH6600521.1"/>
    <property type="molecule type" value="Genomic_DNA"/>
</dbReference>
<gene>
    <name evidence="9" type="ORF">BASA50_002221</name>
</gene>
<evidence type="ECO:0000256" key="3">
    <source>
        <dbReference type="ARBA" id="ARBA00019618"/>
    </source>
</evidence>
<keyword evidence="6" id="KW-0804">Transcription</keyword>